<accession>D8SWV3</accession>
<feature type="region of interest" description="Disordered" evidence="1">
    <location>
        <begin position="130"/>
        <end position="167"/>
    </location>
</feature>
<gene>
    <name evidence="2" type="ORF">SELMODRAFT_426588</name>
</gene>
<protein>
    <submittedName>
        <fullName evidence="2">Uncharacterized protein</fullName>
    </submittedName>
</protein>
<dbReference type="Proteomes" id="UP000001514">
    <property type="component" value="Unassembled WGS sequence"/>
</dbReference>
<keyword evidence="3" id="KW-1185">Reference proteome</keyword>
<evidence type="ECO:0000313" key="3">
    <source>
        <dbReference type="Proteomes" id="UP000001514"/>
    </source>
</evidence>
<name>D8SWV3_SELML</name>
<evidence type="ECO:0000256" key="1">
    <source>
        <dbReference type="SAM" id="MobiDB-lite"/>
    </source>
</evidence>
<evidence type="ECO:0000313" key="2">
    <source>
        <dbReference type="EMBL" id="EFJ11156.1"/>
    </source>
</evidence>
<dbReference type="AlphaFoldDB" id="D8SWV3"/>
<dbReference type="InParanoid" id="D8SWV3"/>
<dbReference type="EMBL" id="GL377649">
    <property type="protein sequence ID" value="EFJ11156.1"/>
    <property type="molecule type" value="Genomic_DNA"/>
</dbReference>
<sequence>MASRGTSGTPGVRAAEMSIVASRTAEKKGIPWRSKSLIRKKLEQRRSWLRTSRSCIPSIIYRSFTLIPTATFAGSKYDGFQYSPFLAVAQHKEKRRLLMASSKGTARMRMANIQDFTFDIVLRMWSSGKRGATVKRNQPERRGKFNQGKVANPREHPGLGMKDSSSF</sequence>
<dbReference type="HOGENOM" id="CLU_1597294_0_0_1"/>
<reference evidence="2 3" key="1">
    <citation type="journal article" date="2011" name="Science">
        <title>The Selaginella genome identifies genetic changes associated with the evolution of vascular plants.</title>
        <authorList>
            <person name="Banks J.A."/>
            <person name="Nishiyama T."/>
            <person name="Hasebe M."/>
            <person name="Bowman J.L."/>
            <person name="Gribskov M."/>
            <person name="dePamphilis C."/>
            <person name="Albert V.A."/>
            <person name="Aono N."/>
            <person name="Aoyama T."/>
            <person name="Ambrose B.A."/>
            <person name="Ashton N.W."/>
            <person name="Axtell M.J."/>
            <person name="Barker E."/>
            <person name="Barker M.S."/>
            <person name="Bennetzen J.L."/>
            <person name="Bonawitz N.D."/>
            <person name="Chapple C."/>
            <person name="Cheng C."/>
            <person name="Correa L.G."/>
            <person name="Dacre M."/>
            <person name="DeBarry J."/>
            <person name="Dreyer I."/>
            <person name="Elias M."/>
            <person name="Engstrom E.M."/>
            <person name="Estelle M."/>
            <person name="Feng L."/>
            <person name="Finet C."/>
            <person name="Floyd S.K."/>
            <person name="Frommer W.B."/>
            <person name="Fujita T."/>
            <person name="Gramzow L."/>
            <person name="Gutensohn M."/>
            <person name="Harholt J."/>
            <person name="Hattori M."/>
            <person name="Heyl A."/>
            <person name="Hirai T."/>
            <person name="Hiwatashi Y."/>
            <person name="Ishikawa M."/>
            <person name="Iwata M."/>
            <person name="Karol K.G."/>
            <person name="Koehler B."/>
            <person name="Kolukisaoglu U."/>
            <person name="Kubo M."/>
            <person name="Kurata T."/>
            <person name="Lalonde S."/>
            <person name="Li K."/>
            <person name="Li Y."/>
            <person name="Litt A."/>
            <person name="Lyons E."/>
            <person name="Manning G."/>
            <person name="Maruyama T."/>
            <person name="Michael T.P."/>
            <person name="Mikami K."/>
            <person name="Miyazaki S."/>
            <person name="Morinaga S."/>
            <person name="Murata T."/>
            <person name="Mueller-Roeber B."/>
            <person name="Nelson D.R."/>
            <person name="Obara M."/>
            <person name="Oguri Y."/>
            <person name="Olmstead R.G."/>
            <person name="Onodera N."/>
            <person name="Petersen B.L."/>
            <person name="Pils B."/>
            <person name="Prigge M."/>
            <person name="Rensing S.A."/>
            <person name="Riano-Pachon D.M."/>
            <person name="Roberts A.W."/>
            <person name="Sato Y."/>
            <person name="Scheller H.V."/>
            <person name="Schulz B."/>
            <person name="Schulz C."/>
            <person name="Shakirov E.V."/>
            <person name="Shibagaki N."/>
            <person name="Shinohara N."/>
            <person name="Shippen D.E."/>
            <person name="Soerensen I."/>
            <person name="Sotooka R."/>
            <person name="Sugimoto N."/>
            <person name="Sugita M."/>
            <person name="Sumikawa N."/>
            <person name="Tanurdzic M."/>
            <person name="Theissen G."/>
            <person name="Ulvskov P."/>
            <person name="Wakazuki S."/>
            <person name="Weng J.K."/>
            <person name="Willats W.W."/>
            <person name="Wipf D."/>
            <person name="Wolf P.G."/>
            <person name="Yang L."/>
            <person name="Zimmer A.D."/>
            <person name="Zhu Q."/>
            <person name="Mitros T."/>
            <person name="Hellsten U."/>
            <person name="Loque D."/>
            <person name="Otillar R."/>
            <person name="Salamov A."/>
            <person name="Schmutz J."/>
            <person name="Shapiro H."/>
            <person name="Lindquist E."/>
            <person name="Lucas S."/>
            <person name="Rokhsar D."/>
            <person name="Grigoriev I.V."/>
        </authorList>
    </citation>
    <scope>NUCLEOTIDE SEQUENCE [LARGE SCALE GENOMIC DNA]</scope>
</reference>
<organism evidence="3">
    <name type="scientific">Selaginella moellendorffii</name>
    <name type="common">Spikemoss</name>
    <dbReference type="NCBI Taxonomy" id="88036"/>
    <lineage>
        <taxon>Eukaryota</taxon>
        <taxon>Viridiplantae</taxon>
        <taxon>Streptophyta</taxon>
        <taxon>Embryophyta</taxon>
        <taxon>Tracheophyta</taxon>
        <taxon>Lycopodiopsida</taxon>
        <taxon>Selaginellales</taxon>
        <taxon>Selaginellaceae</taxon>
        <taxon>Selaginella</taxon>
    </lineage>
</organism>
<dbReference type="KEGG" id="smo:SELMODRAFT_426588"/>
<dbReference type="Gramene" id="EFJ11156">
    <property type="protein sequence ID" value="EFJ11156"/>
    <property type="gene ID" value="SELMODRAFT_426588"/>
</dbReference>
<proteinExistence type="predicted"/>